<feature type="domain" description="Aldehyde oxidase/xanthine dehydrogenase a/b hammerhead" evidence="1">
    <location>
        <begin position="214"/>
        <end position="301"/>
    </location>
</feature>
<dbReference type="RefSeq" id="WP_072714350.1">
    <property type="nucleotide sequence ID" value="NZ_FRAU01000001.1"/>
</dbReference>
<dbReference type="SUPFAM" id="SSF56003">
    <property type="entry name" value="Molybdenum cofactor-binding domain"/>
    <property type="match status" value="2"/>
</dbReference>
<dbReference type="InterPro" id="IPR019546">
    <property type="entry name" value="TAT_signal_bac_arc"/>
</dbReference>
<dbReference type="InterPro" id="IPR012368">
    <property type="entry name" value="OxRdtase_Mopterin-bd_su_IorB"/>
</dbReference>
<keyword evidence="3" id="KW-1185">Reference proteome</keyword>
<dbReference type="SMART" id="SM01008">
    <property type="entry name" value="Ald_Xan_dh_C"/>
    <property type="match status" value="1"/>
</dbReference>
<sequence>MNGYELILERLEARRRPVTLTRRDFLKVGVAATGGLLIGSLVPHSGQARAEAPVELNPYVQIDPDGTVRIYVPKSEMGQGVRTSLALLVAEELDADWEQVRVEQAPLDPRYGNQGTGGSSSVRTRWQELREAGAMARVLLVEAAARRWGVDPARCRTKKGQVLHPNGRDVLAYGELAAEAARLEPPATVSLKDPAAFQLIGRPHIGVDVPEIITGRATYGIDMHVPGMLVASVVRCPYITGRLRSYDDTAARQVPGVRTVVEVPAIGADVHVRPGVAVVAEHTWAALKGRQALRVEWEPGEAAAHSSAAYLEQMQALAARPGQVIRERGVVEKALDQGARRVDATYAVPFLAHAPMEPMNATAHVEGNRCTIWAPVQIPAWVARATAQALGIPERNVRVFITLLGGGFGRRLNPDYAVEAALISKAVGAPVQVVWTREDDLQFDFYRPMAVHRIRAALDERGQPLAWYHRVVSTSIRATLQGPEAPDQHRSEVGGADLLPYRVPNWRLEYHPFQSPLPRGWWRSVDHTHTAFAVESFIDEMAAAAGRDPLAYRLELFDMEARTDGPYGYDPARLRRVLELAAEKAGWGQPLPEGHGRGIACHWSFRSYVAEVVEASVDDEGQVHVHRVVAAIDCGRIINPNGAEAQAVGGILDGLWTALKAEATLEGGRITITNFDTYPLLRQREVPPTIEVYFVESDQEPTGLGEPPVPPVAPALANAIYAATGRRLRQLPIRAEMLRS</sequence>
<evidence type="ECO:0000313" key="3">
    <source>
        <dbReference type="Proteomes" id="UP000185812"/>
    </source>
</evidence>
<evidence type="ECO:0000313" key="2">
    <source>
        <dbReference type="EMBL" id="SHK16072.1"/>
    </source>
</evidence>
<dbReference type="InterPro" id="IPR046867">
    <property type="entry name" value="AldOxase/xan_DH_MoCoBD2"/>
</dbReference>
<dbReference type="PANTHER" id="PTHR47495:SF2">
    <property type="entry name" value="ALDEHYDE DEHYDROGENASE"/>
    <property type="match status" value="1"/>
</dbReference>
<dbReference type="PROSITE" id="PS51318">
    <property type="entry name" value="TAT"/>
    <property type="match status" value="1"/>
</dbReference>
<dbReference type="AlphaFoldDB" id="A0A1M6Q741"/>
<evidence type="ECO:0000259" key="1">
    <source>
        <dbReference type="SMART" id="SM01008"/>
    </source>
</evidence>
<proteinExistence type="predicted"/>
<dbReference type="PIRSF" id="PIRSF036389">
    <property type="entry name" value="IOR_B"/>
    <property type="match status" value="1"/>
</dbReference>
<dbReference type="PANTHER" id="PTHR47495">
    <property type="entry name" value="ALDEHYDE DEHYDROGENASE"/>
    <property type="match status" value="1"/>
</dbReference>
<dbReference type="InterPro" id="IPR037165">
    <property type="entry name" value="AldOxase/xan_DH_Mopterin-bd_sf"/>
</dbReference>
<dbReference type="InterPro" id="IPR008274">
    <property type="entry name" value="AldOxase/xan_DH_MoCoBD1"/>
</dbReference>
<dbReference type="Gene3D" id="3.90.1170.50">
    <property type="entry name" value="Aldehyde oxidase/xanthine dehydrogenase, a/b hammerhead"/>
    <property type="match status" value="1"/>
</dbReference>
<protein>
    <submittedName>
        <fullName evidence="2">Isoquinoline 1-oxidoreductase, beta subunit</fullName>
    </submittedName>
</protein>
<dbReference type="NCBIfam" id="TIGR01409">
    <property type="entry name" value="TAT_signal_seq"/>
    <property type="match status" value="1"/>
</dbReference>
<dbReference type="InterPro" id="IPR006311">
    <property type="entry name" value="TAT_signal"/>
</dbReference>
<dbReference type="STRING" id="633813.SAMN04488087_0491"/>
<reference evidence="3" key="1">
    <citation type="submission" date="2016-11" db="EMBL/GenBank/DDBJ databases">
        <authorList>
            <person name="Varghese N."/>
            <person name="Submissions S."/>
        </authorList>
    </citation>
    <scope>NUCLEOTIDE SEQUENCE [LARGE SCALE GENOMIC DNA]</scope>
    <source>
        <strain evidence="3">DSM 22212</strain>
    </source>
</reference>
<dbReference type="EMBL" id="FRAU01000001">
    <property type="protein sequence ID" value="SHK16072.1"/>
    <property type="molecule type" value="Genomic_DNA"/>
</dbReference>
<accession>A0A1M6Q741</accession>
<name>A0A1M6Q741_9BACT</name>
<organism evidence="2 3">
    <name type="scientific">Rhodothermus profundi</name>
    <dbReference type="NCBI Taxonomy" id="633813"/>
    <lineage>
        <taxon>Bacteria</taxon>
        <taxon>Pseudomonadati</taxon>
        <taxon>Rhodothermota</taxon>
        <taxon>Rhodothermia</taxon>
        <taxon>Rhodothermales</taxon>
        <taxon>Rhodothermaceae</taxon>
        <taxon>Rhodothermus</taxon>
    </lineage>
</organism>
<dbReference type="Pfam" id="PF02738">
    <property type="entry name" value="MoCoBD_1"/>
    <property type="match status" value="1"/>
</dbReference>
<gene>
    <name evidence="2" type="ORF">SAMN04488087_0491</name>
</gene>
<dbReference type="GO" id="GO:0016491">
    <property type="term" value="F:oxidoreductase activity"/>
    <property type="evidence" value="ECO:0007669"/>
    <property type="project" value="InterPro"/>
</dbReference>
<dbReference type="Proteomes" id="UP000185812">
    <property type="component" value="Unassembled WGS sequence"/>
</dbReference>
<dbReference type="Pfam" id="PF20256">
    <property type="entry name" value="MoCoBD_2"/>
    <property type="match status" value="2"/>
</dbReference>
<dbReference type="InterPro" id="IPR000674">
    <property type="entry name" value="Ald_Oxase/Xan_DH_a/b"/>
</dbReference>
<dbReference type="InterPro" id="IPR052516">
    <property type="entry name" value="N-heterocyclic_Hydroxylase"/>
</dbReference>
<dbReference type="OrthoDB" id="9767994at2"/>
<dbReference type="Gene3D" id="3.30.365.10">
    <property type="entry name" value="Aldehyde oxidase/xanthine dehydrogenase, molybdopterin binding domain"/>
    <property type="match status" value="4"/>
</dbReference>